<evidence type="ECO:0000256" key="6">
    <source>
        <dbReference type="ARBA" id="ARBA00023284"/>
    </source>
</evidence>
<dbReference type="InterPro" id="IPR050924">
    <property type="entry name" value="Peroxiredoxin_BCP/PrxQ"/>
</dbReference>
<dbReference type="AlphaFoldDB" id="A0A6V1W7L9"/>
<dbReference type="InterPro" id="IPR000866">
    <property type="entry name" value="AhpC/TSA"/>
</dbReference>
<keyword evidence="6" id="KW-0676">Redox-active center</keyword>
<dbReference type="EMBL" id="HBIU01054801">
    <property type="protein sequence ID" value="CAE0647909.1"/>
    <property type="molecule type" value="Transcribed_RNA"/>
</dbReference>
<evidence type="ECO:0000256" key="10">
    <source>
        <dbReference type="SAM" id="SignalP"/>
    </source>
</evidence>
<evidence type="ECO:0000256" key="5">
    <source>
        <dbReference type="ARBA" id="ARBA00023157"/>
    </source>
</evidence>
<dbReference type="GO" id="GO:0034599">
    <property type="term" value="P:cellular response to oxidative stress"/>
    <property type="evidence" value="ECO:0007669"/>
    <property type="project" value="TreeGrafter"/>
</dbReference>
<evidence type="ECO:0000256" key="9">
    <source>
        <dbReference type="ARBA" id="ARBA00049091"/>
    </source>
</evidence>
<evidence type="ECO:0000256" key="2">
    <source>
        <dbReference type="ARBA" id="ARBA00022559"/>
    </source>
</evidence>
<reference evidence="12" key="1">
    <citation type="submission" date="2021-01" db="EMBL/GenBank/DDBJ databases">
        <authorList>
            <person name="Corre E."/>
            <person name="Pelletier E."/>
            <person name="Niang G."/>
            <person name="Scheremetjew M."/>
            <person name="Finn R."/>
            <person name="Kale V."/>
            <person name="Holt S."/>
            <person name="Cochrane G."/>
            <person name="Meng A."/>
            <person name="Brown T."/>
            <person name="Cohen L."/>
        </authorList>
    </citation>
    <scope>NUCLEOTIDE SEQUENCE</scope>
    <source>
        <strain evidence="12">CCMP3107</strain>
    </source>
</reference>
<feature type="domain" description="Thioredoxin" evidence="11">
    <location>
        <begin position="105"/>
        <end position="258"/>
    </location>
</feature>
<protein>
    <recommendedName>
        <fullName evidence="1">thioredoxin-dependent peroxiredoxin</fullName>
        <ecNumber evidence="1">1.11.1.24</ecNumber>
    </recommendedName>
    <alternativeName>
        <fullName evidence="7">Thioredoxin peroxidase</fullName>
    </alternativeName>
</protein>
<dbReference type="PANTHER" id="PTHR42801:SF4">
    <property type="entry name" value="AHPC_TSA FAMILY PROTEIN"/>
    <property type="match status" value="1"/>
</dbReference>
<evidence type="ECO:0000256" key="4">
    <source>
        <dbReference type="ARBA" id="ARBA00023002"/>
    </source>
</evidence>
<keyword evidence="3" id="KW-0049">Antioxidant</keyword>
<dbReference type="InterPro" id="IPR013766">
    <property type="entry name" value="Thioredoxin_domain"/>
</dbReference>
<accession>A0A6V1W7L9</accession>
<comment type="similarity">
    <text evidence="8">Belongs to the peroxiredoxin family. BCP/PrxQ subfamily.</text>
</comment>
<feature type="signal peptide" evidence="10">
    <location>
        <begin position="1"/>
        <end position="20"/>
    </location>
</feature>
<dbReference type="InterPro" id="IPR036249">
    <property type="entry name" value="Thioredoxin-like_sf"/>
</dbReference>
<evidence type="ECO:0000256" key="8">
    <source>
        <dbReference type="ARBA" id="ARBA00038489"/>
    </source>
</evidence>
<dbReference type="GO" id="GO:0005737">
    <property type="term" value="C:cytoplasm"/>
    <property type="evidence" value="ECO:0007669"/>
    <property type="project" value="TreeGrafter"/>
</dbReference>
<dbReference type="Pfam" id="PF00578">
    <property type="entry name" value="AhpC-TSA"/>
    <property type="match status" value="1"/>
</dbReference>
<dbReference type="SUPFAM" id="SSF52833">
    <property type="entry name" value="Thioredoxin-like"/>
    <property type="match status" value="1"/>
</dbReference>
<dbReference type="Gene3D" id="3.40.30.10">
    <property type="entry name" value="Glutaredoxin"/>
    <property type="match status" value="1"/>
</dbReference>
<comment type="catalytic activity">
    <reaction evidence="9">
        <text>a hydroperoxide + [thioredoxin]-dithiol = an alcohol + [thioredoxin]-disulfide + H2O</text>
        <dbReference type="Rhea" id="RHEA:62620"/>
        <dbReference type="Rhea" id="RHEA-COMP:10698"/>
        <dbReference type="Rhea" id="RHEA-COMP:10700"/>
        <dbReference type="ChEBI" id="CHEBI:15377"/>
        <dbReference type="ChEBI" id="CHEBI:29950"/>
        <dbReference type="ChEBI" id="CHEBI:30879"/>
        <dbReference type="ChEBI" id="CHEBI:35924"/>
        <dbReference type="ChEBI" id="CHEBI:50058"/>
        <dbReference type="EC" id="1.11.1.24"/>
    </reaction>
</comment>
<evidence type="ECO:0000256" key="7">
    <source>
        <dbReference type="ARBA" id="ARBA00032824"/>
    </source>
</evidence>
<gene>
    <name evidence="12" type="ORF">HAKA00212_LOCUS24114</name>
</gene>
<dbReference type="CDD" id="cd03017">
    <property type="entry name" value="PRX_BCP"/>
    <property type="match status" value="1"/>
</dbReference>
<feature type="chain" id="PRO_5030160842" description="thioredoxin-dependent peroxiredoxin" evidence="10">
    <location>
        <begin position="21"/>
        <end position="266"/>
    </location>
</feature>
<dbReference type="EC" id="1.11.1.24" evidence="1"/>
<dbReference type="PROSITE" id="PS51352">
    <property type="entry name" value="THIOREDOXIN_2"/>
    <property type="match status" value="1"/>
</dbReference>
<evidence type="ECO:0000313" key="12">
    <source>
        <dbReference type="EMBL" id="CAE0647909.1"/>
    </source>
</evidence>
<keyword evidence="4" id="KW-0560">Oxidoreductase</keyword>
<name>A0A6V1W7L9_HETAK</name>
<dbReference type="GO" id="GO:0045454">
    <property type="term" value="P:cell redox homeostasis"/>
    <property type="evidence" value="ECO:0007669"/>
    <property type="project" value="TreeGrafter"/>
</dbReference>
<dbReference type="GO" id="GO:0008379">
    <property type="term" value="F:thioredoxin peroxidase activity"/>
    <property type="evidence" value="ECO:0007669"/>
    <property type="project" value="TreeGrafter"/>
</dbReference>
<keyword evidence="2" id="KW-0575">Peroxidase</keyword>
<organism evidence="12">
    <name type="scientific">Heterosigma akashiwo</name>
    <name type="common">Chromophytic alga</name>
    <name type="synonym">Heterosigma carterae</name>
    <dbReference type="NCBI Taxonomy" id="2829"/>
    <lineage>
        <taxon>Eukaryota</taxon>
        <taxon>Sar</taxon>
        <taxon>Stramenopiles</taxon>
        <taxon>Ochrophyta</taxon>
        <taxon>Raphidophyceae</taxon>
        <taxon>Chattonellales</taxon>
        <taxon>Chattonellaceae</taxon>
        <taxon>Heterosigma</taxon>
    </lineage>
</organism>
<keyword evidence="10" id="KW-0732">Signal</keyword>
<evidence type="ECO:0000256" key="3">
    <source>
        <dbReference type="ARBA" id="ARBA00022862"/>
    </source>
</evidence>
<sequence>MRPLLALLAILLVLFEPACTFIRPANQEAQQSALSKQKKNCRTDGRKNYGELQAHHQVKLVNHQSYDLSATTTTNTESRRMFLRQSFYTLLGAYAYGSAQQAQALDIGKPAPDFDLPGATSAKEINVRLDNLKGKWVVLYFYPADFTGGCSIEAARFQKFLPEFESRNAQILGVSLDDAASHRAFCKDLKLGFPLLADSTGEVTEKYGALFKSEEYGEFSKRQTYLVDPRGVLRAQWLRVNPAAHADEVLAELRRLQPEQQQGQRP</sequence>
<keyword evidence="5" id="KW-1015">Disulfide bond</keyword>
<dbReference type="PANTHER" id="PTHR42801">
    <property type="entry name" value="THIOREDOXIN-DEPENDENT PEROXIDE REDUCTASE"/>
    <property type="match status" value="1"/>
</dbReference>
<evidence type="ECO:0000256" key="1">
    <source>
        <dbReference type="ARBA" id="ARBA00013017"/>
    </source>
</evidence>
<proteinExistence type="inferred from homology"/>
<evidence type="ECO:0000259" key="11">
    <source>
        <dbReference type="PROSITE" id="PS51352"/>
    </source>
</evidence>